<sequence length="141" mass="16285">MTMNREERKKAMKMATAIAEMGWRADIVPASEYDGIHANYHTHGLQENFGHIDFQVVLPIDPSKTHAVMFQIIENIKEGKVYEEGKLYDDIIPMPMGFKVFKECGRDVLRLLIPDGQGRHPDDPQCEPFFRLQLDDYPFDS</sequence>
<dbReference type="Pfam" id="PF14081">
    <property type="entry name" value="DUF4262"/>
    <property type="match status" value="1"/>
</dbReference>
<name>A0A559IE62_9BACL</name>
<organism evidence="1 2">
    <name type="scientific">Paenibacillus agilis</name>
    <dbReference type="NCBI Taxonomy" id="3020863"/>
    <lineage>
        <taxon>Bacteria</taxon>
        <taxon>Bacillati</taxon>
        <taxon>Bacillota</taxon>
        <taxon>Bacilli</taxon>
        <taxon>Bacillales</taxon>
        <taxon>Paenibacillaceae</taxon>
        <taxon>Paenibacillus</taxon>
    </lineage>
</organism>
<evidence type="ECO:0000313" key="1">
    <source>
        <dbReference type="EMBL" id="TVX85957.1"/>
    </source>
</evidence>
<dbReference type="OrthoDB" id="2861767at2"/>
<dbReference type="InterPro" id="IPR025358">
    <property type="entry name" value="DUF4262"/>
</dbReference>
<comment type="caution">
    <text evidence="1">The sequence shown here is derived from an EMBL/GenBank/DDBJ whole genome shotgun (WGS) entry which is preliminary data.</text>
</comment>
<protein>
    <submittedName>
        <fullName evidence="1">DUF4262 domain-containing protein</fullName>
    </submittedName>
</protein>
<dbReference type="Proteomes" id="UP000318102">
    <property type="component" value="Unassembled WGS sequence"/>
</dbReference>
<keyword evidence="2" id="KW-1185">Reference proteome</keyword>
<proteinExistence type="predicted"/>
<dbReference type="AlphaFoldDB" id="A0A559IE62"/>
<reference evidence="1 2" key="1">
    <citation type="submission" date="2019-07" db="EMBL/GenBank/DDBJ databases">
        <authorList>
            <person name="Kim J."/>
        </authorList>
    </citation>
    <scope>NUCLEOTIDE SEQUENCE [LARGE SCALE GENOMIC DNA]</scope>
    <source>
        <strain evidence="1 2">N4</strain>
    </source>
</reference>
<gene>
    <name evidence="1" type="ORF">FPZ44_23680</name>
</gene>
<evidence type="ECO:0000313" key="2">
    <source>
        <dbReference type="Proteomes" id="UP000318102"/>
    </source>
</evidence>
<dbReference type="EMBL" id="VNJK01000006">
    <property type="protein sequence ID" value="TVX85957.1"/>
    <property type="molecule type" value="Genomic_DNA"/>
</dbReference>
<accession>A0A559IE62</accession>